<dbReference type="PANTHER" id="PTHR34606">
    <property type="entry name" value="BON DOMAIN-CONTAINING PROTEIN"/>
    <property type="match status" value="1"/>
</dbReference>
<dbReference type="Pfam" id="PF04972">
    <property type="entry name" value="BON"/>
    <property type="match status" value="2"/>
</dbReference>
<dbReference type="PANTHER" id="PTHR34606:SF15">
    <property type="entry name" value="BON DOMAIN-CONTAINING PROTEIN"/>
    <property type="match status" value="1"/>
</dbReference>
<dbReference type="RefSeq" id="WP_119833803.1">
    <property type="nucleotide sequence ID" value="NZ_QYUL01000005.1"/>
</dbReference>
<proteinExistence type="predicted"/>
<protein>
    <submittedName>
        <fullName evidence="2">BON domain-containing protein</fullName>
    </submittedName>
</protein>
<dbReference type="AlphaFoldDB" id="A0A418VMK8"/>
<dbReference type="InterPro" id="IPR014004">
    <property type="entry name" value="Transpt-assoc_nodulatn_dom_bac"/>
</dbReference>
<comment type="caution">
    <text evidence="2">The sequence shown here is derived from an EMBL/GenBank/DDBJ whole genome shotgun (WGS) entry which is preliminary data.</text>
</comment>
<evidence type="ECO:0000259" key="1">
    <source>
        <dbReference type="PROSITE" id="PS50914"/>
    </source>
</evidence>
<dbReference type="EMBL" id="QYUL01000005">
    <property type="protein sequence ID" value="RJF77362.1"/>
    <property type="molecule type" value="Genomic_DNA"/>
</dbReference>
<organism evidence="2 3">
    <name type="scientific">Azospirillum cavernae</name>
    <dbReference type="NCBI Taxonomy" id="2320860"/>
    <lineage>
        <taxon>Bacteria</taxon>
        <taxon>Pseudomonadati</taxon>
        <taxon>Pseudomonadota</taxon>
        <taxon>Alphaproteobacteria</taxon>
        <taxon>Rhodospirillales</taxon>
        <taxon>Azospirillaceae</taxon>
        <taxon>Azospirillum</taxon>
    </lineage>
</organism>
<name>A0A418VMK8_9PROT</name>
<evidence type="ECO:0000313" key="3">
    <source>
        <dbReference type="Proteomes" id="UP000283458"/>
    </source>
</evidence>
<dbReference type="PROSITE" id="PS51257">
    <property type="entry name" value="PROKAR_LIPOPROTEIN"/>
    <property type="match status" value="1"/>
</dbReference>
<dbReference type="InterPro" id="IPR051686">
    <property type="entry name" value="Lipoprotein_DolP"/>
</dbReference>
<keyword evidence="3" id="KW-1185">Reference proteome</keyword>
<reference evidence="2 3" key="1">
    <citation type="submission" date="2018-09" db="EMBL/GenBank/DDBJ databases">
        <authorList>
            <person name="Zhu H."/>
        </authorList>
    </citation>
    <scope>NUCLEOTIDE SEQUENCE [LARGE SCALE GENOMIC DNA]</scope>
    <source>
        <strain evidence="2 3">K2W22B-5</strain>
    </source>
</reference>
<sequence length="197" mass="20770">MTGLSRFAALVGLALAAGGALSGCAPLVIGGVGGAAMAASEHRGIKGFASDTEIRASINHLWFQHNINLASGLGLTVDHGRVLLTGRVPNAQSRLDAVRLAWQAEGVKEVINEIQINDGGGILDSASDTWISTQLRTKITIDGDIHSQNYSIDTVDGVVYLMGTATTQAELDRVIEHARSVANVQRVVNYVRLISSL</sequence>
<feature type="domain" description="BON" evidence="1">
    <location>
        <begin position="127"/>
        <end position="195"/>
    </location>
</feature>
<evidence type="ECO:0000313" key="2">
    <source>
        <dbReference type="EMBL" id="RJF77362.1"/>
    </source>
</evidence>
<dbReference type="InterPro" id="IPR007055">
    <property type="entry name" value="BON_dom"/>
</dbReference>
<dbReference type="SMART" id="SM00749">
    <property type="entry name" value="BON"/>
    <property type="match status" value="2"/>
</dbReference>
<feature type="domain" description="BON" evidence="1">
    <location>
        <begin position="50"/>
        <end position="118"/>
    </location>
</feature>
<dbReference type="Gene3D" id="3.40.1520.20">
    <property type="match status" value="1"/>
</dbReference>
<accession>A0A418VMK8</accession>
<gene>
    <name evidence="2" type="ORF">D3877_26550</name>
</gene>
<dbReference type="Proteomes" id="UP000283458">
    <property type="component" value="Unassembled WGS sequence"/>
</dbReference>
<dbReference type="PROSITE" id="PS50914">
    <property type="entry name" value="BON"/>
    <property type="match status" value="2"/>
</dbReference>
<dbReference type="OrthoDB" id="8479706at2"/>